<feature type="transmembrane region" description="Helical" evidence="7">
    <location>
        <begin position="183"/>
        <end position="204"/>
    </location>
</feature>
<dbReference type="NCBIfam" id="TIGR03148">
    <property type="entry name" value="cyt_nit_nrfD"/>
    <property type="match status" value="1"/>
</dbReference>
<dbReference type="AlphaFoldDB" id="A0A1T0AU56"/>
<keyword evidence="5 7" id="KW-1133">Transmembrane helix</keyword>
<feature type="transmembrane region" description="Helical" evidence="7">
    <location>
        <begin position="225"/>
        <end position="243"/>
    </location>
</feature>
<proteinExistence type="inferred from homology"/>
<evidence type="ECO:0000313" key="8">
    <source>
        <dbReference type="EMBL" id="OOS00229.1"/>
    </source>
</evidence>
<dbReference type="InterPro" id="IPR052049">
    <property type="entry name" value="Electron_transfer_protein"/>
</dbReference>
<name>A0A1T0AU56_9PAST</name>
<gene>
    <name evidence="8" type="ORF">B0187_01720</name>
</gene>
<comment type="similarity">
    <text evidence="2">Belongs to the NrfD family.</text>
</comment>
<feature type="transmembrane region" description="Helical" evidence="7">
    <location>
        <begin position="150"/>
        <end position="171"/>
    </location>
</feature>
<evidence type="ECO:0000256" key="4">
    <source>
        <dbReference type="ARBA" id="ARBA00022692"/>
    </source>
</evidence>
<dbReference type="Proteomes" id="UP000190867">
    <property type="component" value="Unassembled WGS sequence"/>
</dbReference>
<keyword evidence="3" id="KW-1003">Cell membrane</keyword>
<sequence>MNDYVPFQTPNLVWDYTIAIYLFLLGIASGTTILAVLYKRSRKLEKPSENWLIRSTAVLAPGSVTLGLLILIFHLTKPWTFWYLMFNYQFNSIMSMGVMMFQVYMAVIFLWLAIIFKDLIACLINRFVPKLGFVVKWLGIAEKFINPIELFLLFLAVVLGAYTGFLLSALVSYPMLNNPVLPILFLVSGASSGVAALLIAILTVGKLSTHSDEVHFLHKIETPTVLVEMVVLFCFFVGLYYGGGAKTLSAVNALTGFWGTIFWVCIVGIGLIFPFLTNQLANDKLKHSKGFIIALASCGLFGILCLRLFILYAGQMTIAG</sequence>
<dbReference type="Gene3D" id="1.20.1630.10">
    <property type="entry name" value="Formate dehydrogenase/DMSO reductase domain"/>
    <property type="match status" value="1"/>
</dbReference>
<dbReference type="EMBL" id="MUYA01000003">
    <property type="protein sequence ID" value="OOS00229.1"/>
    <property type="molecule type" value="Genomic_DNA"/>
</dbReference>
<evidence type="ECO:0000313" key="9">
    <source>
        <dbReference type="Proteomes" id="UP000190867"/>
    </source>
</evidence>
<dbReference type="RefSeq" id="WP_078236145.1">
    <property type="nucleotide sequence ID" value="NZ_MUYA01000003.1"/>
</dbReference>
<keyword evidence="6 7" id="KW-0472">Membrane</keyword>
<feature type="transmembrane region" description="Helical" evidence="7">
    <location>
        <begin position="51"/>
        <end position="73"/>
    </location>
</feature>
<evidence type="ECO:0000256" key="5">
    <source>
        <dbReference type="ARBA" id="ARBA00022989"/>
    </source>
</evidence>
<dbReference type="InterPro" id="IPR017566">
    <property type="entry name" value="NrfD"/>
</dbReference>
<organism evidence="8 9">
    <name type="scientific">Haemophilus paracuniculus</name>
    <dbReference type="NCBI Taxonomy" id="734"/>
    <lineage>
        <taxon>Bacteria</taxon>
        <taxon>Pseudomonadati</taxon>
        <taxon>Pseudomonadota</taxon>
        <taxon>Gammaproteobacteria</taxon>
        <taxon>Pasteurellales</taxon>
        <taxon>Pasteurellaceae</taxon>
        <taxon>Haemophilus</taxon>
    </lineage>
</organism>
<dbReference type="PANTHER" id="PTHR34856:SF2">
    <property type="entry name" value="PROTEIN NRFD"/>
    <property type="match status" value="1"/>
</dbReference>
<feature type="transmembrane region" description="Helical" evidence="7">
    <location>
        <begin position="290"/>
        <end position="314"/>
    </location>
</feature>
<dbReference type="Pfam" id="PF03916">
    <property type="entry name" value="NrfD"/>
    <property type="match status" value="1"/>
</dbReference>
<dbReference type="STRING" id="734.B0187_01720"/>
<dbReference type="PANTHER" id="PTHR34856">
    <property type="entry name" value="PROTEIN NRFD"/>
    <property type="match status" value="1"/>
</dbReference>
<keyword evidence="9" id="KW-1185">Reference proteome</keyword>
<feature type="transmembrane region" description="Helical" evidence="7">
    <location>
        <begin position="255"/>
        <end position="278"/>
    </location>
</feature>
<comment type="caution">
    <text evidence="8">The sequence shown here is derived from an EMBL/GenBank/DDBJ whole genome shotgun (WGS) entry which is preliminary data.</text>
</comment>
<protein>
    <submittedName>
        <fullName evidence="8">Cytochrome c nitrite reductase subunit NrfD</fullName>
    </submittedName>
</protein>
<accession>A0A1T0AU56</accession>
<reference evidence="8 9" key="1">
    <citation type="submission" date="2017-02" db="EMBL/GenBank/DDBJ databases">
        <title>Draft genome sequence of Haemophilus paracuniculus CCUG 43573 type strain.</title>
        <authorList>
            <person name="Engstrom-Jakobsson H."/>
            <person name="Salva-Serra F."/>
            <person name="Thorell K."/>
            <person name="Gonzales-Siles L."/>
            <person name="Karlsson R."/>
            <person name="Boulund F."/>
            <person name="Engstrand L."/>
            <person name="Kristiansson E."/>
            <person name="Moore E."/>
        </authorList>
    </citation>
    <scope>NUCLEOTIDE SEQUENCE [LARGE SCALE GENOMIC DNA]</scope>
    <source>
        <strain evidence="8 9">CCUG 43573</strain>
    </source>
</reference>
<evidence type="ECO:0000256" key="3">
    <source>
        <dbReference type="ARBA" id="ARBA00022475"/>
    </source>
</evidence>
<evidence type="ECO:0000256" key="1">
    <source>
        <dbReference type="ARBA" id="ARBA00004651"/>
    </source>
</evidence>
<dbReference type="GO" id="GO:0005886">
    <property type="term" value="C:plasma membrane"/>
    <property type="evidence" value="ECO:0007669"/>
    <property type="project" value="UniProtKB-SubCell"/>
</dbReference>
<evidence type="ECO:0000256" key="2">
    <source>
        <dbReference type="ARBA" id="ARBA00008929"/>
    </source>
</evidence>
<evidence type="ECO:0000256" key="7">
    <source>
        <dbReference type="SAM" id="Phobius"/>
    </source>
</evidence>
<feature type="transmembrane region" description="Helical" evidence="7">
    <location>
        <begin position="20"/>
        <end position="39"/>
    </location>
</feature>
<dbReference type="OrthoDB" id="31166at2"/>
<dbReference type="InterPro" id="IPR005614">
    <property type="entry name" value="NrfD-like"/>
</dbReference>
<feature type="transmembrane region" description="Helical" evidence="7">
    <location>
        <begin position="93"/>
        <end position="116"/>
    </location>
</feature>
<comment type="subcellular location">
    <subcellularLocation>
        <location evidence="1">Cell membrane</location>
        <topology evidence="1">Multi-pass membrane protein</topology>
    </subcellularLocation>
</comment>
<keyword evidence="4 7" id="KW-0812">Transmembrane</keyword>
<evidence type="ECO:0000256" key="6">
    <source>
        <dbReference type="ARBA" id="ARBA00023136"/>
    </source>
</evidence>